<dbReference type="AlphaFoldDB" id="A0A7X7LWM3"/>
<evidence type="ECO:0000256" key="1">
    <source>
        <dbReference type="SAM" id="SignalP"/>
    </source>
</evidence>
<evidence type="ECO:0000313" key="3">
    <source>
        <dbReference type="EMBL" id="NLF54564.1"/>
    </source>
</evidence>
<sequence>MKISSLQRLLGGFLFSLLLGGAPTAFAADCPRIVSQSPYLTLALEWLGRGDCIVGVSRYDRLRPELPRTGGVMDPDAEAIALLEPELFVTSNWTEAGAVAKSLPPATRALRVDGFRSVADVEAMLRSLAEASAAPDAEARLAAFARDWRAAAAAVGGEGRRALVISACSGQPYSFGRGHVVGDAFVHAGFDVVESVERIRHLRPGEEIDSIAAAVERFAPEIVFSLTPESAEQCSAELGLLPVELVGLEGSSFFHPGPGLVAGLNALAEQMKR</sequence>
<name>A0A7X7LWM3_9RHOO</name>
<evidence type="ECO:0000259" key="2">
    <source>
        <dbReference type="Pfam" id="PF01497"/>
    </source>
</evidence>
<proteinExistence type="predicted"/>
<accession>A0A7X7LWM3</accession>
<feature type="domain" description="Fe/B12 periplasmic-binding" evidence="2">
    <location>
        <begin position="45"/>
        <end position="193"/>
    </location>
</feature>
<dbReference type="EMBL" id="JAAYYV010000236">
    <property type="protein sequence ID" value="NLF54564.1"/>
    <property type="molecule type" value="Genomic_DNA"/>
</dbReference>
<gene>
    <name evidence="3" type="ORF">GX576_09280</name>
</gene>
<organism evidence="3 4">
    <name type="scientific">Thauera phenolivorans</name>
    <dbReference type="NCBI Taxonomy" id="1792543"/>
    <lineage>
        <taxon>Bacteria</taxon>
        <taxon>Pseudomonadati</taxon>
        <taxon>Pseudomonadota</taxon>
        <taxon>Betaproteobacteria</taxon>
        <taxon>Rhodocyclales</taxon>
        <taxon>Zoogloeaceae</taxon>
        <taxon>Thauera</taxon>
    </lineage>
</organism>
<evidence type="ECO:0000313" key="4">
    <source>
        <dbReference type="Proteomes" id="UP000536534"/>
    </source>
</evidence>
<dbReference type="Gene3D" id="3.40.50.1980">
    <property type="entry name" value="Nitrogenase molybdenum iron protein domain"/>
    <property type="match status" value="1"/>
</dbReference>
<dbReference type="SUPFAM" id="SSF53807">
    <property type="entry name" value="Helical backbone' metal receptor"/>
    <property type="match status" value="1"/>
</dbReference>
<feature type="signal peptide" evidence="1">
    <location>
        <begin position="1"/>
        <end position="27"/>
    </location>
</feature>
<protein>
    <submittedName>
        <fullName evidence="3">ABC transporter substrate-binding protein</fullName>
    </submittedName>
</protein>
<dbReference type="InterPro" id="IPR002491">
    <property type="entry name" value="ABC_transptr_periplasmic_BD"/>
</dbReference>
<dbReference type="Pfam" id="PF01497">
    <property type="entry name" value="Peripla_BP_2"/>
    <property type="match status" value="1"/>
</dbReference>
<feature type="chain" id="PRO_5031129668" evidence="1">
    <location>
        <begin position="28"/>
        <end position="273"/>
    </location>
</feature>
<reference evidence="3 4" key="1">
    <citation type="journal article" date="2020" name="Biotechnol. Biofuels">
        <title>New insights from the biogas microbiome by comprehensive genome-resolved metagenomics of nearly 1600 species originating from multiple anaerobic digesters.</title>
        <authorList>
            <person name="Campanaro S."/>
            <person name="Treu L."/>
            <person name="Rodriguez-R L.M."/>
            <person name="Kovalovszki A."/>
            <person name="Ziels R.M."/>
            <person name="Maus I."/>
            <person name="Zhu X."/>
            <person name="Kougias P.G."/>
            <person name="Basile A."/>
            <person name="Luo G."/>
            <person name="Schluter A."/>
            <person name="Konstantinidis K.T."/>
            <person name="Angelidaki I."/>
        </authorList>
    </citation>
    <scope>NUCLEOTIDE SEQUENCE [LARGE SCALE GENOMIC DNA]</scope>
    <source>
        <strain evidence="3">AS06rmzACSIP_256</strain>
    </source>
</reference>
<dbReference type="Proteomes" id="UP000536534">
    <property type="component" value="Unassembled WGS sequence"/>
</dbReference>
<comment type="caution">
    <text evidence="3">The sequence shown here is derived from an EMBL/GenBank/DDBJ whole genome shotgun (WGS) entry which is preliminary data.</text>
</comment>
<keyword evidence="1" id="KW-0732">Signal</keyword>